<accession>A0A7C9HMK9</accession>
<protein>
    <recommendedName>
        <fullName evidence="1">MEDS domain-containing protein</fullName>
    </recommendedName>
</protein>
<dbReference type="Proteomes" id="UP000479692">
    <property type="component" value="Unassembled WGS sequence"/>
</dbReference>
<comment type="caution">
    <text evidence="2">The sequence shown here is derived from an EMBL/GenBank/DDBJ whole genome shotgun (WGS) entry which is preliminary data.</text>
</comment>
<name>A0A7C9HMK9_9GAMM</name>
<reference evidence="2 3" key="1">
    <citation type="submission" date="2019-12" db="EMBL/GenBank/DDBJ databases">
        <authorList>
            <person name="Xu J."/>
        </authorList>
    </citation>
    <scope>NUCLEOTIDE SEQUENCE [LARGE SCALE GENOMIC DNA]</scope>
    <source>
        <strain evidence="2 3">HX-5-24</strain>
    </source>
</reference>
<proteinExistence type="predicted"/>
<evidence type="ECO:0000313" key="3">
    <source>
        <dbReference type="Proteomes" id="UP000479692"/>
    </source>
</evidence>
<feature type="domain" description="MEDS" evidence="1">
    <location>
        <begin position="81"/>
        <end position="238"/>
    </location>
</feature>
<organism evidence="2 3">
    <name type="scientific">Noviluteimonas gilva</name>
    <dbReference type="NCBI Taxonomy" id="2682097"/>
    <lineage>
        <taxon>Bacteria</taxon>
        <taxon>Pseudomonadati</taxon>
        <taxon>Pseudomonadota</taxon>
        <taxon>Gammaproteobacteria</taxon>
        <taxon>Lysobacterales</taxon>
        <taxon>Lysobacteraceae</taxon>
        <taxon>Noviluteimonas</taxon>
    </lineage>
</organism>
<sequence>MNASRYPNASLRQKLFVAGIPEAEQTLDALMSRMPDLDSPLLQGLSVDMMAELLLYLISKGVVTLPKASDKALLDLPWGSHVCQFYDSKQDQLDMLVPYFKQGLERNEACAWLVGDLTIDEARHALSVAVPDLADYIARGQMQIVHYSEFYTDPNGTVKAPEQLSYQFAAMGSSAKAEGYAGLRASGSVSWVKDPESMSRFMAYETRVNVAIQNARIMAVCTYPAKAAALCGCRELIHNHGNIFVKRGEWVHDKSKDAERIEAVFASLASA</sequence>
<dbReference type="RefSeq" id="WP_156641789.1">
    <property type="nucleotide sequence ID" value="NZ_WOXT01000002.1"/>
</dbReference>
<dbReference type="InterPro" id="IPR025847">
    <property type="entry name" value="MEDS_domain"/>
</dbReference>
<keyword evidence="3" id="KW-1185">Reference proteome</keyword>
<dbReference type="AlphaFoldDB" id="A0A7C9HMK9"/>
<gene>
    <name evidence="2" type="ORF">GN331_09855</name>
</gene>
<dbReference type="Pfam" id="PF14417">
    <property type="entry name" value="MEDS"/>
    <property type="match status" value="1"/>
</dbReference>
<evidence type="ECO:0000313" key="2">
    <source>
        <dbReference type="EMBL" id="MUV14510.1"/>
    </source>
</evidence>
<evidence type="ECO:0000259" key="1">
    <source>
        <dbReference type="Pfam" id="PF14417"/>
    </source>
</evidence>
<dbReference type="EMBL" id="WOXT01000002">
    <property type="protein sequence ID" value="MUV14510.1"/>
    <property type="molecule type" value="Genomic_DNA"/>
</dbReference>